<name>A0A8J1Y1V5_OWEFU</name>
<evidence type="ECO:0000313" key="10">
    <source>
        <dbReference type="Proteomes" id="UP000749559"/>
    </source>
</evidence>
<evidence type="ECO:0000256" key="5">
    <source>
        <dbReference type="ARBA" id="ARBA00023040"/>
    </source>
</evidence>
<keyword evidence="7" id="KW-0675">Receptor</keyword>
<dbReference type="CDD" id="cd00637">
    <property type="entry name" value="7tm_classA_rhodopsin-like"/>
    <property type="match status" value="1"/>
</dbReference>
<keyword evidence="3" id="KW-0812">Transmembrane</keyword>
<dbReference type="GO" id="GO:0005886">
    <property type="term" value="C:plasma membrane"/>
    <property type="evidence" value="ECO:0007669"/>
    <property type="project" value="UniProtKB-SubCell"/>
</dbReference>
<dbReference type="Proteomes" id="UP000749559">
    <property type="component" value="Unassembled WGS sequence"/>
</dbReference>
<evidence type="ECO:0000256" key="4">
    <source>
        <dbReference type="ARBA" id="ARBA00022989"/>
    </source>
</evidence>
<dbReference type="SUPFAM" id="SSF81321">
    <property type="entry name" value="Family A G protein-coupled receptor-like"/>
    <property type="match status" value="1"/>
</dbReference>
<dbReference type="PANTHER" id="PTHR24249">
    <property type="entry name" value="HISTAMINE RECEPTOR-RELATED G-PROTEIN COUPLED RECEPTOR"/>
    <property type="match status" value="1"/>
</dbReference>
<dbReference type="PRINTS" id="PR00237">
    <property type="entry name" value="GPCRRHODOPSN"/>
</dbReference>
<keyword evidence="8" id="KW-0807">Transducer</keyword>
<keyword evidence="2" id="KW-1003">Cell membrane</keyword>
<dbReference type="GO" id="GO:0004930">
    <property type="term" value="F:G protein-coupled receptor activity"/>
    <property type="evidence" value="ECO:0007669"/>
    <property type="project" value="UniProtKB-KW"/>
</dbReference>
<evidence type="ECO:0000313" key="9">
    <source>
        <dbReference type="EMBL" id="CAH1780847.1"/>
    </source>
</evidence>
<dbReference type="EMBL" id="CAIIXF020000004">
    <property type="protein sequence ID" value="CAH1780847.1"/>
    <property type="molecule type" value="Genomic_DNA"/>
</dbReference>
<comment type="subcellular location">
    <subcellularLocation>
        <location evidence="1">Cell membrane</location>
        <topology evidence="1">Multi-pass membrane protein</topology>
    </subcellularLocation>
</comment>
<keyword evidence="10" id="KW-1185">Reference proteome</keyword>
<dbReference type="Pfam" id="PF00001">
    <property type="entry name" value="7tm_1"/>
    <property type="match status" value="1"/>
</dbReference>
<accession>A0A8J1Y1V5</accession>
<evidence type="ECO:0000256" key="3">
    <source>
        <dbReference type="ARBA" id="ARBA00022692"/>
    </source>
</evidence>
<evidence type="ECO:0000256" key="8">
    <source>
        <dbReference type="ARBA" id="ARBA00023224"/>
    </source>
</evidence>
<dbReference type="Gene3D" id="1.20.1070.10">
    <property type="entry name" value="Rhodopsin 7-helix transmembrane proteins"/>
    <property type="match status" value="1"/>
</dbReference>
<protein>
    <submittedName>
        <fullName evidence="9">Uncharacterized protein</fullName>
    </submittedName>
</protein>
<dbReference type="OrthoDB" id="9615015at2759"/>
<dbReference type="InterPro" id="IPR050569">
    <property type="entry name" value="TAAR"/>
</dbReference>
<dbReference type="InterPro" id="IPR017452">
    <property type="entry name" value="GPCR_Rhodpsn_7TM"/>
</dbReference>
<reference evidence="9" key="1">
    <citation type="submission" date="2022-03" db="EMBL/GenBank/DDBJ databases">
        <authorList>
            <person name="Martin C."/>
        </authorList>
    </citation>
    <scope>NUCLEOTIDE SEQUENCE</scope>
</reference>
<proteinExistence type="predicted"/>
<gene>
    <name evidence="9" type="ORF">OFUS_LOCUS7485</name>
</gene>
<keyword evidence="6" id="KW-0472">Membrane</keyword>
<keyword evidence="4" id="KW-1133">Transmembrane helix</keyword>
<evidence type="ECO:0000256" key="7">
    <source>
        <dbReference type="ARBA" id="ARBA00023170"/>
    </source>
</evidence>
<dbReference type="AlphaFoldDB" id="A0A8J1Y1V5"/>
<dbReference type="InterPro" id="IPR000276">
    <property type="entry name" value="GPCR_Rhodpsn"/>
</dbReference>
<sequence>MDGSTVEEVQFESDATVIIFTVLSTLLCAISVLTNSLTTIIVIYLPKQTPFSKLFVNLAICDILGTFAIYIGDGFYRAGIHWNLLSLERLNSIFIVAGICFNLLFLTSTVTLLVFAIMRFIAIKKPHLFKLYFASSKKILIYICLCWIISTCVAFPSIICEYTAKEKCGGIHKQSQNSSNFFNTTFQIEDNLTNFLIEDNLTNLQINDVTINNITDEQQQSCPTEAAYVVCYQWKYSWAVGKGLILIIIVLLYIYVSRDLFKRCGSFRDEDCAMRNRRNDQHAFITIVILIVTMVLLGVPYIIVKVYRRAVFSQTTIAVYHHFITYFPYINFILDPLVYSIRSPDIYAKYKSVIDQISCKQRNQRTVQNAYEIVSGTHKGNVPIATELRQVNSL</sequence>
<comment type="caution">
    <text evidence="9">The sequence shown here is derived from an EMBL/GenBank/DDBJ whole genome shotgun (WGS) entry which is preliminary data.</text>
</comment>
<keyword evidence="5" id="KW-0297">G-protein coupled receptor</keyword>
<evidence type="ECO:0000256" key="1">
    <source>
        <dbReference type="ARBA" id="ARBA00004651"/>
    </source>
</evidence>
<dbReference type="PROSITE" id="PS50262">
    <property type="entry name" value="G_PROTEIN_RECEP_F1_2"/>
    <property type="match status" value="1"/>
</dbReference>
<evidence type="ECO:0000256" key="2">
    <source>
        <dbReference type="ARBA" id="ARBA00022475"/>
    </source>
</evidence>
<evidence type="ECO:0000256" key="6">
    <source>
        <dbReference type="ARBA" id="ARBA00023136"/>
    </source>
</evidence>
<dbReference type="PANTHER" id="PTHR24249:SF411">
    <property type="entry name" value="G-PROTEIN COUPLED RECEPTORS FAMILY 1 PROFILE DOMAIN-CONTAINING PROTEIN"/>
    <property type="match status" value="1"/>
</dbReference>
<organism evidence="9 10">
    <name type="scientific">Owenia fusiformis</name>
    <name type="common">Polychaete worm</name>
    <dbReference type="NCBI Taxonomy" id="6347"/>
    <lineage>
        <taxon>Eukaryota</taxon>
        <taxon>Metazoa</taxon>
        <taxon>Spiralia</taxon>
        <taxon>Lophotrochozoa</taxon>
        <taxon>Annelida</taxon>
        <taxon>Polychaeta</taxon>
        <taxon>Sedentaria</taxon>
        <taxon>Canalipalpata</taxon>
        <taxon>Sabellida</taxon>
        <taxon>Oweniida</taxon>
        <taxon>Oweniidae</taxon>
        <taxon>Owenia</taxon>
    </lineage>
</organism>